<name>A0ABX4EV86_9BORD</name>
<organism evidence="1 2">
    <name type="scientific">Bordetella genomosp. 1</name>
    <dbReference type="NCBI Taxonomy" id="1395607"/>
    <lineage>
        <taxon>Bacteria</taxon>
        <taxon>Pseudomonadati</taxon>
        <taxon>Pseudomonadota</taxon>
        <taxon>Betaproteobacteria</taxon>
        <taxon>Burkholderiales</taxon>
        <taxon>Alcaligenaceae</taxon>
        <taxon>Bordetella</taxon>
    </lineage>
</organism>
<evidence type="ECO:0000313" key="2">
    <source>
        <dbReference type="Proteomes" id="UP000216354"/>
    </source>
</evidence>
<dbReference type="EMBL" id="NEVR01000004">
    <property type="protein sequence ID" value="OZI58385.1"/>
    <property type="molecule type" value="Genomic_DNA"/>
</dbReference>
<dbReference type="Proteomes" id="UP000216354">
    <property type="component" value="Unassembled WGS sequence"/>
</dbReference>
<reference evidence="1 2" key="1">
    <citation type="submission" date="2017-05" db="EMBL/GenBank/DDBJ databases">
        <title>Complete and WGS of Bordetella genogroups.</title>
        <authorList>
            <person name="Spilker T."/>
            <person name="Lipuma J."/>
        </authorList>
    </citation>
    <scope>NUCLEOTIDE SEQUENCE [LARGE SCALE GENOMIC DNA]</scope>
    <source>
        <strain evidence="1 2">AU9795</strain>
    </source>
</reference>
<dbReference type="RefSeq" id="WP_255032260.1">
    <property type="nucleotide sequence ID" value="NZ_NEVR01000004.1"/>
</dbReference>
<protein>
    <submittedName>
        <fullName evidence="1">Capsular biosynthesis protein</fullName>
    </submittedName>
</protein>
<gene>
    <name evidence="1" type="ORF">CAL27_16905</name>
</gene>
<sequence length="309" mass="33995">MNQAAVTLVSAAPVPNLFVLGSCRVHRPVKLLQESGSARLYTSGINGYIHSTREAAQRVRWLAERTGLDRQLLPFLFPAARVPIVTPALADELRTADLMVVEAAAERSVSVDGVFLQKNLVVRQLVRELGDEGMAWWRSLVRNGRVLPEAFEAVQPVFDHVIDDALKPAGARVLRNAVCTEDTEDEVRADLHYLSRVTGKPLLAVTHVDVARPDGRKMVSRSRHVTRVKQAAAGLPGVAVLDPLDIAQGWDEASLLDKEGADVNHYSPRFEAVLADHMLDRVRAQLRHAGAARAGHHSFSFPEFQDGHE</sequence>
<proteinExistence type="predicted"/>
<evidence type="ECO:0000313" key="1">
    <source>
        <dbReference type="EMBL" id="OZI58385.1"/>
    </source>
</evidence>
<accession>A0ABX4EV86</accession>
<comment type="caution">
    <text evidence="1">The sequence shown here is derived from an EMBL/GenBank/DDBJ whole genome shotgun (WGS) entry which is preliminary data.</text>
</comment>
<keyword evidence="2" id="KW-1185">Reference proteome</keyword>